<keyword evidence="2" id="KW-1185">Reference proteome</keyword>
<gene>
    <name evidence="1" type="ORF">EKG37_15625</name>
</gene>
<dbReference type="OrthoDB" id="2691582at2"/>
<reference evidence="1 2" key="1">
    <citation type="submission" date="2018-12" db="EMBL/GenBank/DDBJ databases">
        <title>Bacillus yapensis draft genome sequence.</title>
        <authorList>
            <person name="Yu L."/>
            <person name="Xu X."/>
            <person name="Tang X."/>
        </authorList>
    </citation>
    <scope>NUCLEOTIDE SEQUENCE [LARGE SCALE GENOMIC DNA]</scope>
    <source>
        <strain evidence="1 2">XXST-01</strain>
    </source>
</reference>
<name>A0A3S0JUH0_9BACI</name>
<protein>
    <submittedName>
        <fullName evidence="1">Uncharacterized protein</fullName>
    </submittedName>
</protein>
<dbReference type="EMBL" id="RXNT01000013">
    <property type="protein sequence ID" value="RTR29160.1"/>
    <property type="molecule type" value="Genomic_DNA"/>
</dbReference>
<accession>A0A3S0JUH0</accession>
<comment type="caution">
    <text evidence="1">The sequence shown here is derived from an EMBL/GenBank/DDBJ whole genome shotgun (WGS) entry which is preliminary data.</text>
</comment>
<organism evidence="1 2">
    <name type="scientific">Bacillus yapensis</name>
    <dbReference type="NCBI Taxonomy" id="2492960"/>
    <lineage>
        <taxon>Bacteria</taxon>
        <taxon>Bacillati</taxon>
        <taxon>Bacillota</taxon>
        <taxon>Bacilli</taxon>
        <taxon>Bacillales</taxon>
        <taxon>Bacillaceae</taxon>
        <taxon>Bacillus</taxon>
    </lineage>
</organism>
<dbReference type="AlphaFoldDB" id="A0A3S0JUH0"/>
<evidence type="ECO:0000313" key="1">
    <source>
        <dbReference type="EMBL" id="RTR29160.1"/>
    </source>
</evidence>
<dbReference type="Proteomes" id="UP000271374">
    <property type="component" value="Unassembled WGS sequence"/>
</dbReference>
<evidence type="ECO:0000313" key="2">
    <source>
        <dbReference type="Proteomes" id="UP000271374"/>
    </source>
</evidence>
<proteinExistence type="predicted"/>
<sequence length="75" mass="8824">MIIFEWKPFSTDAETYSQNVFEELIGDEFEAMMFHENDPLPSYIWTTNYLIIVKKCSKILSDITFEKLPRNPVSA</sequence>
<dbReference type="RefSeq" id="WP_126409708.1">
    <property type="nucleotide sequence ID" value="NZ_RXNT01000013.1"/>
</dbReference>